<organism evidence="2 3">
    <name type="scientific">Bosea spartocytisi</name>
    <dbReference type="NCBI Taxonomy" id="2773451"/>
    <lineage>
        <taxon>Bacteria</taxon>
        <taxon>Pseudomonadati</taxon>
        <taxon>Pseudomonadota</taxon>
        <taxon>Alphaproteobacteria</taxon>
        <taxon>Hyphomicrobiales</taxon>
        <taxon>Boseaceae</taxon>
        <taxon>Bosea</taxon>
    </lineage>
</organism>
<proteinExistence type="predicted"/>
<keyword evidence="1" id="KW-0472">Membrane</keyword>
<evidence type="ECO:0000313" key="3">
    <source>
        <dbReference type="Proteomes" id="UP000619295"/>
    </source>
</evidence>
<protein>
    <recommendedName>
        <fullName evidence="4">DUF4149 domain-containing protein</fullName>
    </recommendedName>
</protein>
<evidence type="ECO:0000256" key="1">
    <source>
        <dbReference type="SAM" id="Phobius"/>
    </source>
</evidence>
<keyword evidence="1" id="KW-1133">Transmembrane helix</keyword>
<evidence type="ECO:0000313" key="2">
    <source>
        <dbReference type="EMBL" id="MBD3848875.1"/>
    </source>
</evidence>
<keyword evidence="3" id="KW-1185">Reference proteome</keyword>
<feature type="transmembrane region" description="Helical" evidence="1">
    <location>
        <begin position="12"/>
        <end position="35"/>
    </location>
</feature>
<dbReference type="AlphaFoldDB" id="A0A927I0N8"/>
<comment type="caution">
    <text evidence="2">The sequence shown here is derived from an EMBL/GenBank/DDBJ whole genome shotgun (WGS) entry which is preliminary data.</text>
</comment>
<name>A0A927I0N8_9HYPH</name>
<dbReference type="EMBL" id="JACXWY010000024">
    <property type="protein sequence ID" value="MBD3848875.1"/>
    <property type="molecule type" value="Genomic_DNA"/>
</dbReference>
<keyword evidence="1" id="KW-0812">Transmembrane</keyword>
<dbReference type="Proteomes" id="UP000619295">
    <property type="component" value="Unassembled WGS sequence"/>
</dbReference>
<feature type="transmembrane region" description="Helical" evidence="1">
    <location>
        <begin position="123"/>
        <end position="145"/>
    </location>
</feature>
<reference evidence="2" key="1">
    <citation type="submission" date="2020-09" db="EMBL/GenBank/DDBJ databases">
        <title>Bosea spartocytisi sp. nov. a root nodule endophyte of Spartocytisus supranubius in the high mountain ecosystem fo the Teide National Park (Canary Islands, Spain).</title>
        <authorList>
            <person name="Pulido-Suarez L."/>
            <person name="Peix A."/>
            <person name="Igual J.M."/>
            <person name="Socas-Perez N."/>
            <person name="Velazquez E."/>
            <person name="Flores-Felix J.D."/>
            <person name="Leon-Barrios M."/>
        </authorList>
    </citation>
    <scope>NUCLEOTIDE SEQUENCE</scope>
    <source>
        <strain evidence="2">SSUT16</strain>
    </source>
</reference>
<dbReference type="RefSeq" id="WP_191125757.1">
    <property type="nucleotide sequence ID" value="NZ_JACXWY010000024.1"/>
</dbReference>
<gene>
    <name evidence="2" type="ORF">IED13_24520</name>
</gene>
<evidence type="ECO:0008006" key="4">
    <source>
        <dbReference type="Google" id="ProtNLM"/>
    </source>
</evidence>
<feature type="transmembrane region" description="Helical" evidence="1">
    <location>
        <begin position="81"/>
        <end position="103"/>
    </location>
</feature>
<feature type="transmembrane region" description="Helical" evidence="1">
    <location>
        <begin position="55"/>
        <end position="74"/>
    </location>
</feature>
<accession>A0A927I0N8</accession>
<sequence>MKADPLQTRSQILGPCALLIWAGVTIGVAFIATPAKFLATTLTWPGWLDVGRHTFAVYNKVELVFVVVIAAFALATHQRALLRAVAIPAVIVLTETLWLIPALDQGVVAFIQGNRALPNSPLHLVYIAAEIGKTVALLFFGWRILDATGRSSDRKTAI</sequence>